<dbReference type="GO" id="GO:0005681">
    <property type="term" value="C:spliceosomal complex"/>
    <property type="evidence" value="ECO:0007669"/>
    <property type="project" value="UniProtKB-KW"/>
</dbReference>
<dbReference type="GO" id="GO:0000398">
    <property type="term" value="P:mRNA splicing, via spliceosome"/>
    <property type="evidence" value="ECO:0007669"/>
    <property type="project" value="UniProtKB-UniRule"/>
</dbReference>
<evidence type="ECO:0000256" key="2">
    <source>
        <dbReference type="ARBA" id="ARBA00006164"/>
    </source>
</evidence>
<dbReference type="InterPro" id="IPR005037">
    <property type="entry name" value="PRP38"/>
</dbReference>
<protein>
    <recommendedName>
        <fullName evidence="7">Pre-mRNA-splicing factor 38</fullName>
    </recommendedName>
</protein>
<proteinExistence type="inferred from homology"/>
<dbReference type="STRING" id="184922.A8BAJ9"/>
<dbReference type="KEGG" id="gla:GL50803_009259"/>
<dbReference type="GeneID" id="5701327"/>
<evidence type="ECO:0000256" key="1">
    <source>
        <dbReference type="ARBA" id="ARBA00004123"/>
    </source>
</evidence>
<dbReference type="Pfam" id="PF03371">
    <property type="entry name" value="PRP38"/>
    <property type="match status" value="1"/>
</dbReference>
<comment type="similarity">
    <text evidence="2 7">Belongs to the PRP38 family.</text>
</comment>
<dbReference type="HOGENOM" id="CLU_1392523_0_0_1"/>
<gene>
    <name evidence="8" type="ORF">GL50803_009259</name>
</gene>
<reference evidence="8 9" key="1">
    <citation type="journal article" date="2007" name="Science">
        <title>Genomic minimalism in the early diverging intestinal parasite Giardia lamblia.</title>
        <authorList>
            <person name="Morrison H.G."/>
            <person name="McArthur A.G."/>
            <person name="Gillin F.D."/>
            <person name="Aley S.B."/>
            <person name="Adam R.D."/>
            <person name="Olsen G.J."/>
            <person name="Best A.A."/>
            <person name="Cande W.Z."/>
            <person name="Chen F."/>
            <person name="Cipriano M.J."/>
            <person name="Davids B.J."/>
            <person name="Dawson S.C."/>
            <person name="Elmendorf H.G."/>
            <person name="Hehl A.B."/>
            <person name="Holder M.E."/>
            <person name="Huse S.M."/>
            <person name="Kim U.U."/>
            <person name="Lasek-Nesselquist E."/>
            <person name="Manning G."/>
            <person name="Nigam A."/>
            <person name="Nixon J.E."/>
            <person name="Palm D."/>
            <person name="Passamaneck N.E."/>
            <person name="Prabhu A."/>
            <person name="Reich C.I."/>
            <person name="Reiner D.S."/>
            <person name="Samuelson J."/>
            <person name="Svard S.G."/>
            <person name="Sogin M.L."/>
        </authorList>
    </citation>
    <scope>NUCLEOTIDE SEQUENCE [LARGE SCALE GENOMIC DNA]</scope>
    <source>
        <strain evidence="8 9">WB C6</strain>
    </source>
</reference>
<evidence type="ECO:0000313" key="9">
    <source>
        <dbReference type="Proteomes" id="UP000001548"/>
    </source>
</evidence>
<evidence type="ECO:0000256" key="6">
    <source>
        <dbReference type="ARBA" id="ARBA00023242"/>
    </source>
</evidence>
<keyword evidence="5 7" id="KW-0508">mRNA splicing</keyword>
<sequence length="196" mass="22043">MEHATRRAILNSPLYLMEFKHLGVIGLLKDVLVTRNIDLEYGQEPSRLLCSLVRLYMLRPDRSIVHEILSARGFAYATAFAAIHVRSYWSSLDIHKALTPLLNNYTKIRVSGLKTLGLQGHVPLDVFVEALLHQPSTLSTCSGTFAPMGCLRLPLLTKRELFELSGKLRPFSEELQEMLREKAAENGSHAEMNVVS</sequence>
<dbReference type="AlphaFoldDB" id="A8BAJ9"/>
<evidence type="ECO:0000256" key="3">
    <source>
        <dbReference type="ARBA" id="ARBA00022664"/>
    </source>
</evidence>
<dbReference type="Proteomes" id="UP000001548">
    <property type="component" value="Unassembled WGS sequence"/>
</dbReference>
<dbReference type="VEuPathDB" id="GiardiaDB:GL50803_9259"/>
<keyword evidence="9" id="KW-1185">Reference proteome</keyword>
<dbReference type="EMBL" id="AACB03000002">
    <property type="protein sequence ID" value="KAE8303484.1"/>
    <property type="molecule type" value="Genomic_DNA"/>
</dbReference>
<keyword evidence="4 7" id="KW-0747">Spliceosome</keyword>
<accession>A8BAJ9</accession>
<keyword evidence="6 7" id="KW-0539">Nucleus</keyword>
<comment type="function">
    <text evidence="7">Required for pre-mRNA splicing.</text>
</comment>
<evidence type="ECO:0000256" key="4">
    <source>
        <dbReference type="ARBA" id="ARBA00022728"/>
    </source>
</evidence>
<evidence type="ECO:0000313" key="8">
    <source>
        <dbReference type="EMBL" id="KAE8303484.1"/>
    </source>
</evidence>
<dbReference type="OMA" id="EYGQEPS"/>
<organism evidence="8 9">
    <name type="scientific">Giardia intestinalis (strain ATCC 50803 / WB clone C6)</name>
    <name type="common">Giardia lamblia</name>
    <dbReference type="NCBI Taxonomy" id="184922"/>
    <lineage>
        <taxon>Eukaryota</taxon>
        <taxon>Metamonada</taxon>
        <taxon>Diplomonadida</taxon>
        <taxon>Hexamitidae</taxon>
        <taxon>Giardiinae</taxon>
        <taxon>Giardia</taxon>
    </lineage>
</organism>
<dbReference type="RefSeq" id="XP_001708416.1">
    <property type="nucleotide sequence ID" value="XM_001708364.1"/>
</dbReference>
<evidence type="ECO:0000256" key="7">
    <source>
        <dbReference type="RuleBase" id="RU367025"/>
    </source>
</evidence>
<comment type="caution">
    <text evidence="8">The sequence shown here is derived from an EMBL/GenBank/DDBJ whole genome shotgun (WGS) entry which is preliminary data.</text>
</comment>
<name>A8BAJ9_GIAIC</name>
<evidence type="ECO:0000256" key="5">
    <source>
        <dbReference type="ARBA" id="ARBA00023187"/>
    </source>
</evidence>
<keyword evidence="3 7" id="KW-0507">mRNA processing</keyword>
<comment type="subcellular location">
    <subcellularLocation>
        <location evidence="1 7">Nucleus</location>
    </subcellularLocation>
</comment>